<organism evidence="1">
    <name type="scientific">marine sediment metagenome</name>
    <dbReference type="NCBI Taxonomy" id="412755"/>
    <lineage>
        <taxon>unclassified sequences</taxon>
        <taxon>metagenomes</taxon>
        <taxon>ecological metagenomes</taxon>
    </lineage>
</organism>
<evidence type="ECO:0008006" key="2">
    <source>
        <dbReference type="Google" id="ProtNLM"/>
    </source>
</evidence>
<name>A0A0F9TWN3_9ZZZZ</name>
<protein>
    <recommendedName>
        <fullName evidence="2">O-methyltransferase domain-containing protein</fullName>
    </recommendedName>
</protein>
<proteinExistence type="predicted"/>
<dbReference type="InterPro" id="IPR029063">
    <property type="entry name" value="SAM-dependent_MTases_sf"/>
</dbReference>
<reference evidence="1" key="1">
    <citation type="journal article" date="2015" name="Nature">
        <title>Complex archaea that bridge the gap between prokaryotes and eukaryotes.</title>
        <authorList>
            <person name="Spang A."/>
            <person name="Saw J.H."/>
            <person name="Jorgensen S.L."/>
            <person name="Zaremba-Niedzwiedzka K."/>
            <person name="Martijn J."/>
            <person name="Lind A.E."/>
            <person name="van Eijk R."/>
            <person name="Schleper C."/>
            <person name="Guy L."/>
            <person name="Ettema T.J."/>
        </authorList>
    </citation>
    <scope>NUCLEOTIDE SEQUENCE</scope>
</reference>
<dbReference type="AlphaFoldDB" id="A0A0F9TWN3"/>
<dbReference type="Pfam" id="PF13578">
    <property type="entry name" value="Methyltransf_24"/>
    <property type="match status" value="1"/>
</dbReference>
<accession>A0A0F9TWN3</accession>
<gene>
    <name evidence="1" type="ORF">LCGC14_0341040</name>
</gene>
<comment type="caution">
    <text evidence="1">The sequence shown here is derived from an EMBL/GenBank/DDBJ whole genome shotgun (WGS) entry which is preliminary data.</text>
</comment>
<evidence type="ECO:0000313" key="1">
    <source>
        <dbReference type="EMBL" id="KKN79322.1"/>
    </source>
</evidence>
<dbReference type="EMBL" id="LAZR01000249">
    <property type="protein sequence ID" value="KKN79322.1"/>
    <property type="molecule type" value="Genomic_DNA"/>
</dbReference>
<sequence>MKLLSKEFEDVRDVFSCTIKEGQALYKLAMNTKEVIVEIGSWKGYSTLWLAKGSEAGNRISVYAIDTFGGDINNLVTGEGATYKAFLLNIKNKGVENIVIPMAMKSEDAESGWIVPIGLLFIDGDHEDIVKDFTRWYPHLEEGGTIALHDTVNGYDMLPYRLAVKELYKSGKFVNVKRVGSITYARKVSNLSTGDRFRNNYALYTRYVYQTFIPYYTKCLVLADKIIKRIR</sequence>
<dbReference type="SUPFAM" id="SSF53335">
    <property type="entry name" value="S-adenosyl-L-methionine-dependent methyltransferases"/>
    <property type="match status" value="1"/>
</dbReference>
<dbReference type="Gene3D" id="3.40.50.150">
    <property type="entry name" value="Vaccinia Virus protein VP39"/>
    <property type="match status" value="1"/>
</dbReference>